<comment type="subcellular location">
    <subcellularLocation>
        <location evidence="1 15">Cytoplasm</location>
    </subcellularLocation>
</comment>
<dbReference type="InterPro" id="IPR045864">
    <property type="entry name" value="aa-tRNA-synth_II/BPL/LPL"/>
</dbReference>
<evidence type="ECO:0000313" key="21">
    <source>
        <dbReference type="Proteomes" id="UP000262195"/>
    </source>
</evidence>
<dbReference type="Proteomes" id="UP000262195">
    <property type="component" value="Unassembled WGS sequence"/>
</dbReference>
<dbReference type="PROSITE" id="PS51447">
    <property type="entry name" value="FDX_ACB"/>
    <property type="match status" value="1"/>
</dbReference>
<dbReference type="Pfam" id="PF03147">
    <property type="entry name" value="FDX-ACB"/>
    <property type="match status" value="1"/>
</dbReference>
<dbReference type="InterPro" id="IPR009061">
    <property type="entry name" value="DNA-bd_dom_put_sf"/>
</dbReference>
<dbReference type="PROSITE" id="PS51483">
    <property type="entry name" value="B5"/>
    <property type="match status" value="1"/>
</dbReference>
<feature type="binding site" evidence="15">
    <location>
        <position position="471"/>
    </location>
    <ligand>
        <name>Mg(2+)</name>
        <dbReference type="ChEBI" id="CHEBI:18420"/>
        <note>shared with alpha subunit</note>
    </ligand>
</feature>
<evidence type="ECO:0000256" key="8">
    <source>
        <dbReference type="ARBA" id="ARBA00022741"/>
    </source>
</evidence>
<dbReference type="SMART" id="SM00873">
    <property type="entry name" value="B3_4"/>
    <property type="match status" value="1"/>
</dbReference>
<accession>A0A3D4S4Y6</accession>
<evidence type="ECO:0000256" key="2">
    <source>
        <dbReference type="ARBA" id="ARBA00008653"/>
    </source>
</evidence>
<dbReference type="InterPro" id="IPR005147">
    <property type="entry name" value="tRNA_synthase_B5-dom"/>
</dbReference>
<dbReference type="Gene3D" id="3.50.40.10">
    <property type="entry name" value="Phenylalanyl-trna Synthetase, Chain B, domain 3"/>
    <property type="match status" value="1"/>
</dbReference>
<dbReference type="InterPro" id="IPR004532">
    <property type="entry name" value="Phe-tRNA-ligase_IIc_bsu_bact"/>
</dbReference>
<evidence type="ECO:0000256" key="16">
    <source>
        <dbReference type="PROSITE-ProRule" id="PRU00209"/>
    </source>
</evidence>
<evidence type="ECO:0000259" key="18">
    <source>
        <dbReference type="PROSITE" id="PS51447"/>
    </source>
</evidence>
<feature type="binding site" evidence="15">
    <location>
        <position position="467"/>
    </location>
    <ligand>
        <name>Mg(2+)</name>
        <dbReference type="ChEBI" id="CHEBI:18420"/>
        <note>shared with alpha subunit</note>
    </ligand>
</feature>
<dbReference type="SUPFAM" id="SSF46955">
    <property type="entry name" value="Putative DNA-binding domain"/>
    <property type="match status" value="1"/>
</dbReference>
<keyword evidence="7 15" id="KW-0479">Metal-binding</keyword>
<dbReference type="SUPFAM" id="SSF54991">
    <property type="entry name" value="Anticodon-binding domain of PheRS"/>
    <property type="match status" value="1"/>
</dbReference>
<evidence type="ECO:0000256" key="15">
    <source>
        <dbReference type="HAMAP-Rule" id="MF_00283"/>
    </source>
</evidence>
<dbReference type="InterPro" id="IPR020825">
    <property type="entry name" value="Phe-tRNA_synthase-like_B3/B4"/>
</dbReference>
<reference evidence="20 21" key="1">
    <citation type="journal article" date="2018" name="Nat. Biotechnol.">
        <title>A standardized bacterial taxonomy based on genome phylogeny substantially revises the tree of life.</title>
        <authorList>
            <person name="Parks D.H."/>
            <person name="Chuvochina M."/>
            <person name="Waite D.W."/>
            <person name="Rinke C."/>
            <person name="Skarshewski A."/>
            <person name="Chaumeil P.A."/>
            <person name="Hugenholtz P."/>
        </authorList>
    </citation>
    <scope>NUCLEOTIDE SEQUENCE [LARGE SCALE GENOMIC DNA]</scope>
    <source>
        <strain evidence="20">UBA11306</strain>
    </source>
</reference>
<keyword evidence="8 15" id="KW-0547">Nucleotide-binding</keyword>
<dbReference type="InterPro" id="IPR002547">
    <property type="entry name" value="tRNA-bd_dom"/>
</dbReference>
<dbReference type="SMART" id="SM00896">
    <property type="entry name" value="FDX-ACB"/>
    <property type="match status" value="1"/>
</dbReference>
<dbReference type="GO" id="GO:0000287">
    <property type="term" value="F:magnesium ion binding"/>
    <property type="evidence" value="ECO:0007669"/>
    <property type="project" value="UniProtKB-UniRule"/>
</dbReference>
<dbReference type="GO" id="GO:0006432">
    <property type="term" value="P:phenylalanyl-tRNA aminoacylation"/>
    <property type="evidence" value="ECO:0007669"/>
    <property type="project" value="UniProtKB-UniRule"/>
</dbReference>
<keyword evidence="13 15" id="KW-0030">Aminoacyl-tRNA synthetase</keyword>
<keyword evidence="4 15" id="KW-0963">Cytoplasm</keyword>
<dbReference type="InterPro" id="IPR005146">
    <property type="entry name" value="B3/B4_tRNA-bd"/>
</dbReference>
<dbReference type="InterPro" id="IPR005121">
    <property type="entry name" value="Fdx_antiC-bd"/>
</dbReference>
<evidence type="ECO:0000256" key="5">
    <source>
        <dbReference type="ARBA" id="ARBA00022555"/>
    </source>
</evidence>
<feature type="binding site" evidence="15">
    <location>
        <position position="461"/>
    </location>
    <ligand>
        <name>Mg(2+)</name>
        <dbReference type="ChEBI" id="CHEBI:18420"/>
        <note>shared with alpha subunit</note>
    </ligand>
</feature>
<dbReference type="CDD" id="cd00769">
    <property type="entry name" value="PheRS_beta_core"/>
    <property type="match status" value="1"/>
</dbReference>
<comment type="caution">
    <text evidence="20">The sequence shown here is derived from an EMBL/GenBank/DDBJ whole genome shotgun (WGS) entry which is preliminary data.</text>
</comment>
<dbReference type="Pfam" id="PF03483">
    <property type="entry name" value="B3_4"/>
    <property type="match status" value="1"/>
</dbReference>
<dbReference type="FunFam" id="2.40.50.140:FF:000045">
    <property type="entry name" value="Phenylalanine--tRNA ligase beta subunit"/>
    <property type="match status" value="1"/>
</dbReference>
<dbReference type="Pfam" id="PF17759">
    <property type="entry name" value="tRNA_synthFbeta"/>
    <property type="match status" value="1"/>
</dbReference>
<feature type="domain" description="TRNA-binding" evidence="17">
    <location>
        <begin position="40"/>
        <end position="154"/>
    </location>
</feature>
<evidence type="ECO:0000256" key="6">
    <source>
        <dbReference type="ARBA" id="ARBA00022598"/>
    </source>
</evidence>
<dbReference type="SUPFAM" id="SSF55681">
    <property type="entry name" value="Class II aaRS and biotin synthetases"/>
    <property type="match status" value="1"/>
</dbReference>
<dbReference type="Gene3D" id="3.30.70.380">
    <property type="entry name" value="Ferrodoxin-fold anticodon-binding domain"/>
    <property type="match status" value="1"/>
</dbReference>
<feature type="domain" description="FDX-ACB" evidence="18">
    <location>
        <begin position="711"/>
        <end position="804"/>
    </location>
</feature>
<evidence type="ECO:0000256" key="12">
    <source>
        <dbReference type="ARBA" id="ARBA00022917"/>
    </source>
</evidence>
<evidence type="ECO:0000256" key="7">
    <source>
        <dbReference type="ARBA" id="ARBA00022723"/>
    </source>
</evidence>
<keyword evidence="5 16" id="KW-0820">tRNA-binding</keyword>
<dbReference type="FunFam" id="3.30.930.10:FF:000022">
    <property type="entry name" value="Phenylalanine--tRNA ligase beta subunit"/>
    <property type="match status" value="1"/>
</dbReference>
<dbReference type="GO" id="GO:0009328">
    <property type="term" value="C:phenylalanine-tRNA ligase complex"/>
    <property type="evidence" value="ECO:0007669"/>
    <property type="project" value="TreeGrafter"/>
</dbReference>
<keyword evidence="11 16" id="KW-0694">RNA-binding</keyword>
<dbReference type="Gene3D" id="2.40.50.140">
    <property type="entry name" value="Nucleic acid-binding proteins"/>
    <property type="match status" value="1"/>
</dbReference>
<dbReference type="Pfam" id="PF03484">
    <property type="entry name" value="B5"/>
    <property type="match status" value="1"/>
</dbReference>
<dbReference type="SUPFAM" id="SSF50249">
    <property type="entry name" value="Nucleic acid-binding proteins"/>
    <property type="match status" value="1"/>
</dbReference>
<dbReference type="GO" id="GO:0140096">
    <property type="term" value="F:catalytic activity, acting on a protein"/>
    <property type="evidence" value="ECO:0007669"/>
    <property type="project" value="UniProtKB-ARBA"/>
</dbReference>
<protein>
    <recommendedName>
        <fullName evidence="15">Phenylalanine--tRNA ligase beta subunit</fullName>
        <ecNumber evidence="15">6.1.1.20</ecNumber>
    </recommendedName>
    <alternativeName>
        <fullName evidence="15">Phenylalanyl-tRNA synthetase beta subunit</fullName>
        <shortName evidence="15">PheRS</shortName>
    </alternativeName>
</protein>
<dbReference type="Gene3D" id="3.30.930.10">
    <property type="entry name" value="Bira Bifunctional Protein, Domain 2"/>
    <property type="match status" value="1"/>
</dbReference>
<evidence type="ECO:0000256" key="11">
    <source>
        <dbReference type="ARBA" id="ARBA00022884"/>
    </source>
</evidence>
<dbReference type="HAMAP" id="MF_00283">
    <property type="entry name" value="Phe_tRNA_synth_beta1"/>
    <property type="match status" value="1"/>
</dbReference>
<evidence type="ECO:0000313" key="20">
    <source>
        <dbReference type="EMBL" id="HCS93648.1"/>
    </source>
</evidence>
<dbReference type="Gene3D" id="3.30.56.10">
    <property type="match status" value="2"/>
</dbReference>
<dbReference type="InterPro" id="IPR012340">
    <property type="entry name" value="NA-bd_OB-fold"/>
</dbReference>
<dbReference type="PANTHER" id="PTHR10947">
    <property type="entry name" value="PHENYLALANYL-TRNA SYNTHETASE BETA CHAIN AND LEUCINE-RICH REPEAT-CONTAINING PROTEIN 47"/>
    <property type="match status" value="1"/>
</dbReference>
<dbReference type="InterPro" id="IPR036690">
    <property type="entry name" value="Fdx_antiC-bd_sf"/>
</dbReference>
<dbReference type="InterPro" id="IPR033714">
    <property type="entry name" value="tRNA_bind_bactPheRS"/>
</dbReference>
<evidence type="ECO:0000256" key="14">
    <source>
        <dbReference type="ARBA" id="ARBA00049255"/>
    </source>
</evidence>
<comment type="catalytic activity">
    <reaction evidence="14 15">
        <text>tRNA(Phe) + L-phenylalanine + ATP = L-phenylalanyl-tRNA(Phe) + AMP + diphosphate + H(+)</text>
        <dbReference type="Rhea" id="RHEA:19413"/>
        <dbReference type="Rhea" id="RHEA-COMP:9668"/>
        <dbReference type="Rhea" id="RHEA-COMP:9699"/>
        <dbReference type="ChEBI" id="CHEBI:15378"/>
        <dbReference type="ChEBI" id="CHEBI:30616"/>
        <dbReference type="ChEBI" id="CHEBI:33019"/>
        <dbReference type="ChEBI" id="CHEBI:58095"/>
        <dbReference type="ChEBI" id="CHEBI:78442"/>
        <dbReference type="ChEBI" id="CHEBI:78531"/>
        <dbReference type="ChEBI" id="CHEBI:456215"/>
        <dbReference type="EC" id="6.1.1.20"/>
    </reaction>
</comment>
<dbReference type="GO" id="GO:0016740">
    <property type="term" value="F:transferase activity"/>
    <property type="evidence" value="ECO:0007669"/>
    <property type="project" value="UniProtKB-ARBA"/>
</dbReference>
<dbReference type="InterPro" id="IPR045060">
    <property type="entry name" value="Phe-tRNA-ligase_IIc_bsu"/>
</dbReference>
<dbReference type="EC" id="6.1.1.20" evidence="15"/>
<evidence type="ECO:0000259" key="19">
    <source>
        <dbReference type="PROSITE" id="PS51483"/>
    </source>
</evidence>
<dbReference type="InterPro" id="IPR041616">
    <property type="entry name" value="PheRS_beta_core"/>
</dbReference>
<keyword evidence="12 15" id="KW-0648">Protein biosynthesis</keyword>
<comment type="subunit">
    <text evidence="3 15">Tetramer of two alpha and two beta subunits.</text>
</comment>
<dbReference type="PROSITE" id="PS50886">
    <property type="entry name" value="TRBD"/>
    <property type="match status" value="1"/>
</dbReference>
<organism evidence="20 21">
    <name type="scientific">Bavariicoccus seileri</name>
    <dbReference type="NCBI Taxonomy" id="549685"/>
    <lineage>
        <taxon>Bacteria</taxon>
        <taxon>Bacillati</taxon>
        <taxon>Bacillota</taxon>
        <taxon>Bacilli</taxon>
        <taxon>Lactobacillales</taxon>
        <taxon>Enterococcaceae</taxon>
        <taxon>Bavariicoccus</taxon>
    </lineage>
</organism>
<dbReference type="Pfam" id="PF01588">
    <property type="entry name" value="tRNA_bind"/>
    <property type="match status" value="1"/>
</dbReference>
<keyword evidence="9 15" id="KW-0067">ATP-binding</keyword>
<dbReference type="SUPFAM" id="SSF56037">
    <property type="entry name" value="PheT/TilS domain"/>
    <property type="match status" value="1"/>
</dbReference>
<evidence type="ECO:0000259" key="17">
    <source>
        <dbReference type="PROSITE" id="PS50886"/>
    </source>
</evidence>
<keyword evidence="10 15" id="KW-0460">Magnesium</keyword>
<dbReference type="GO" id="GO:0000049">
    <property type="term" value="F:tRNA binding"/>
    <property type="evidence" value="ECO:0007669"/>
    <property type="project" value="UniProtKB-UniRule"/>
</dbReference>
<dbReference type="NCBIfam" id="TIGR00472">
    <property type="entry name" value="pheT_bact"/>
    <property type="match status" value="1"/>
</dbReference>
<dbReference type="EMBL" id="DQHO01000017">
    <property type="protein sequence ID" value="HCS93648.1"/>
    <property type="molecule type" value="Genomic_DNA"/>
</dbReference>
<feature type="domain" description="B5" evidence="19">
    <location>
        <begin position="408"/>
        <end position="483"/>
    </location>
</feature>
<evidence type="ECO:0000256" key="13">
    <source>
        <dbReference type="ARBA" id="ARBA00023146"/>
    </source>
</evidence>
<evidence type="ECO:0000256" key="4">
    <source>
        <dbReference type="ARBA" id="ARBA00022490"/>
    </source>
</evidence>
<feature type="binding site" evidence="15">
    <location>
        <position position="470"/>
    </location>
    <ligand>
        <name>Mg(2+)</name>
        <dbReference type="ChEBI" id="CHEBI:18420"/>
        <note>shared with alpha subunit</note>
    </ligand>
</feature>
<dbReference type="GO" id="GO:0005524">
    <property type="term" value="F:ATP binding"/>
    <property type="evidence" value="ECO:0007669"/>
    <property type="project" value="UniProtKB-UniRule"/>
</dbReference>
<comment type="cofactor">
    <cofactor evidence="15">
        <name>Mg(2+)</name>
        <dbReference type="ChEBI" id="CHEBI:18420"/>
    </cofactor>
    <text evidence="15">Binds 2 magnesium ions per tetramer.</text>
</comment>
<gene>
    <name evidence="15" type="primary">pheT</name>
    <name evidence="20" type="ORF">DIW15_02925</name>
</gene>
<evidence type="ECO:0000256" key="10">
    <source>
        <dbReference type="ARBA" id="ARBA00022842"/>
    </source>
</evidence>
<dbReference type="PANTHER" id="PTHR10947:SF0">
    <property type="entry name" value="PHENYLALANINE--TRNA LIGASE BETA SUBUNIT"/>
    <property type="match status" value="1"/>
</dbReference>
<evidence type="ECO:0000256" key="9">
    <source>
        <dbReference type="ARBA" id="ARBA00022840"/>
    </source>
</evidence>
<comment type="similarity">
    <text evidence="2 15">Belongs to the phenylalanyl-tRNA synthetase beta subunit family. Type 1 subfamily.</text>
</comment>
<dbReference type="SMART" id="SM00874">
    <property type="entry name" value="B5"/>
    <property type="match status" value="1"/>
</dbReference>
<sequence>MKLAYEWLNEFIDLNDIAPRDLAEKMSRTGIEVDSVEQLDQKLSKLIVGQIKDIREHENSDHLKVTLVDCGEPELRQIVCGDPKITVQQKVIVALPGAELPGGKIKKGKLRGELSDGMLCSLEELGFSDSVIPSEAVDRVTVLPEETEIGTDVLDLYKCHQALIELDITPNRADALSMRGAVHEISAIYDRPNNLKPDTDEIGYGSEIPGLISVGKETNDVFDYNMLIIKNVTIGPSPIWMQARLMHAGIRPINNVVDITNYVLLEYGQPLHSFDYDKLKAKEVIIRYATDGEELITLDGKRRKLSAHDLVITAHGEPVALAGVMGGESTEIDGSTTTVALESAVFDPTTVRKTSQKFNLRSESSMRFEKGINQATILEAGRYAASLIALLGRGEVVDDVATVTTLNTNLITVPVSLDYLSQKIGVSFTTDQIEKIWKQLEFDYVVNGSSYEVIIPKRRWDISIPADLVEEVARIYGYDNLPLTLPTISGTGGHLTTAQLALRKISRLAEASGISEIISYALTNKETAKRFSLSEEPAVTLAMPMTEDRSTLRQSVVTTMIETVQYNLNRQQRDLALFEIGRVFTATPDQEGLATERMHLGITLTGHKQTTKWLNNDAEYTFFDAKGIVGSIFKAFGVEDDVVYEQTSGIAECHPGQTAIIRYNDQVIGFIGKLHPKYAAAHDLADTYVAELDLANLLTVTETLTGKIDIPKFPTVNRDISLQLPENVSYSELISAIKSAASSRLKQVELFDLYEGKQLTTGYKALSFSLVFRDDKQTLTDVEVDEEFNKISAAVMAIPNVTVR</sequence>
<proteinExistence type="inferred from homology"/>
<evidence type="ECO:0000256" key="1">
    <source>
        <dbReference type="ARBA" id="ARBA00004496"/>
    </source>
</evidence>
<dbReference type="STRING" id="1121105.GCA_000421665_01713"/>
<dbReference type="AlphaFoldDB" id="A0A3D4S4Y6"/>
<dbReference type="CDD" id="cd02796">
    <property type="entry name" value="tRNA_bind_bactPheRS"/>
    <property type="match status" value="1"/>
</dbReference>
<keyword evidence="6 15" id="KW-0436">Ligase</keyword>
<evidence type="ECO:0000256" key="3">
    <source>
        <dbReference type="ARBA" id="ARBA00011209"/>
    </source>
</evidence>
<dbReference type="GO" id="GO:0004826">
    <property type="term" value="F:phenylalanine-tRNA ligase activity"/>
    <property type="evidence" value="ECO:0007669"/>
    <property type="project" value="UniProtKB-UniRule"/>
</dbReference>
<name>A0A3D4S4Y6_9ENTE</name>